<protein>
    <recommendedName>
        <fullName evidence="1">DUF3825 domain-containing protein</fullName>
    </recommendedName>
</protein>
<accession>A0ABQ1F997</accession>
<evidence type="ECO:0000313" key="3">
    <source>
        <dbReference type="Proteomes" id="UP000615455"/>
    </source>
</evidence>
<name>A0ABQ1F997_9BACL</name>
<proteinExistence type="predicted"/>
<sequence length="81" mass="9798">MFPEFLTEFAFFYKFDQQLQNLAEFAEKEDWDYKFVEPEFELPVLYNYIRYTYKKLADEEKIAVSTDGQFACFDTGLMTKN</sequence>
<organism evidence="2 3">
    <name type="scientific">Paenibacillus marchantiophytorum</name>
    <dbReference type="NCBI Taxonomy" id="1619310"/>
    <lineage>
        <taxon>Bacteria</taxon>
        <taxon>Bacillati</taxon>
        <taxon>Bacillota</taxon>
        <taxon>Bacilli</taxon>
        <taxon>Bacillales</taxon>
        <taxon>Paenibacillaceae</taxon>
        <taxon>Paenibacillus</taxon>
    </lineage>
</organism>
<dbReference type="Proteomes" id="UP000615455">
    <property type="component" value="Unassembled WGS sequence"/>
</dbReference>
<keyword evidence="3" id="KW-1185">Reference proteome</keyword>
<comment type="caution">
    <text evidence="2">The sequence shown here is derived from an EMBL/GenBank/DDBJ whole genome shotgun (WGS) entry which is preliminary data.</text>
</comment>
<dbReference type="Pfam" id="PF12873">
    <property type="entry name" value="DUF3825"/>
    <property type="match status" value="1"/>
</dbReference>
<evidence type="ECO:0000313" key="2">
    <source>
        <dbReference type="EMBL" id="GGA04100.1"/>
    </source>
</evidence>
<dbReference type="EMBL" id="BMHE01000045">
    <property type="protein sequence ID" value="GGA04100.1"/>
    <property type="molecule type" value="Genomic_DNA"/>
</dbReference>
<feature type="domain" description="DUF3825" evidence="1">
    <location>
        <begin position="22"/>
        <end position="81"/>
    </location>
</feature>
<gene>
    <name evidence="2" type="ORF">GCM10008018_57540</name>
</gene>
<dbReference type="InterPro" id="IPR024437">
    <property type="entry name" value="DUF3825"/>
</dbReference>
<evidence type="ECO:0000259" key="1">
    <source>
        <dbReference type="Pfam" id="PF12873"/>
    </source>
</evidence>
<reference evidence="3" key="1">
    <citation type="journal article" date="2019" name="Int. J. Syst. Evol. Microbiol.">
        <title>The Global Catalogue of Microorganisms (GCM) 10K type strain sequencing project: providing services to taxonomists for standard genome sequencing and annotation.</title>
        <authorList>
            <consortium name="The Broad Institute Genomics Platform"/>
            <consortium name="The Broad Institute Genome Sequencing Center for Infectious Disease"/>
            <person name="Wu L."/>
            <person name="Ma J."/>
        </authorList>
    </citation>
    <scope>NUCLEOTIDE SEQUENCE [LARGE SCALE GENOMIC DNA]</scope>
    <source>
        <strain evidence="3">CGMCC 1.15043</strain>
    </source>
</reference>